<dbReference type="RefSeq" id="WP_370595708.1">
    <property type="nucleotide sequence ID" value="NZ_JALBUR010000006.1"/>
</dbReference>
<reference evidence="1 2" key="1">
    <citation type="submission" date="2022-03" db="EMBL/GenBank/DDBJ databases">
        <title>Novel taxa within the pig intestine.</title>
        <authorList>
            <person name="Wylensek D."/>
            <person name="Bishof K."/>
            <person name="Afrizal A."/>
            <person name="Clavel T."/>
        </authorList>
    </citation>
    <scope>NUCLEOTIDE SEQUENCE [LARGE SCALE GENOMIC DNA]</scope>
    <source>
        <strain evidence="1 2">CLA-KB-P133</strain>
    </source>
</reference>
<sequence length="82" mass="9292">MEEFWQMDTPVEPLPLIPFAARYSDSQAPDDPVSVLYMARTDYGKDARFTLNDGTNASVLFFIPDRPVYFYNLASDGRGYTG</sequence>
<evidence type="ECO:0000313" key="1">
    <source>
        <dbReference type="EMBL" id="MDX8419220.1"/>
    </source>
</evidence>
<protein>
    <submittedName>
        <fullName evidence="1">Uncharacterized protein</fullName>
    </submittedName>
</protein>
<keyword evidence="2" id="KW-1185">Reference proteome</keyword>
<organism evidence="1 2">
    <name type="scientific">Grylomicrobium aquisgranensis</name>
    <dbReference type="NCBI Taxonomy" id="2926318"/>
    <lineage>
        <taxon>Bacteria</taxon>
        <taxon>Bacillati</taxon>
        <taxon>Bacillota</taxon>
        <taxon>Erysipelotrichia</taxon>
        <taxon>Erysipelotrichales</taxon>
        <taxon>Erysipelotrichaceae</taxon>
        <taxon>Grylomicrobium</taxon>
    </lineage>
</organism>
<name>A0AB35U7F8_9FIRM</name>
<comment type="caution">
    <text evidence="1">The sequence shown here is derived from an EMBL/GenBank/DDBJ whole genome shotgun (WGS) entry which is preliminary data.</text>
</comment>
<gene>
    <name evidence="1" type="ORF">MOZ60_03825</name>
</gene>
<dbReference type="EMBL" id="JALBUR010000006">
    <property type="protein sequence ID" value="MDX8419220.1"/>
    <property type="molecule type" value="Genomic_DNA"/>
</dbReference>
<dbReference type="AlphaFoldDB" id="A0AB35U7F8"/>
<proteinExistence type="predicted"/>
<dbReference type="Proteomes" id="UP001286174">
    <property type="component" value="Unassembled WGS sequence"/>
</dbReference>
<evidence type="ECO:0000313" key="2">
    <source>
        <dbReference type="Proteomes" id="UP001286174"/>
    </source>
</evidence>
<accession>A0AB35U7F8</accession>